<dbReference type="InterPro" id="IPR011006">
    <property type="entry name" value="CheY-like_superfamily"/>
</dbReference>
<name>A0A512DLK3_9PROT</name>
<accession>A0A512DLK3</accession>
<evidence type="ECO:0000313" key="3">
    <source>
        <dbReference type="EMBL" id="GEO37345.1"/>
    </source>
</evidence>
<dbReference type="SMART" id="SM00448">
    <property type="entry name" value="REC"/>
    <property type="match status" value="1"/>
</dbReference>
<evidence type="ECO:0000256" key="1">
    <source>
        <dbReference type="PROSITE-ProRule" id="PRU00169"/>
    </source>
</evidence>
<dbReference type="AlphaFoldDB" id="A0A512DLK3"/>
<proteinExistence type="predicted"/>
<dbReference type="RefSeq" id="WP_044426987.1">
    <property type="nucleotide sequence ID" value="NZ_BJYZ01000006.1"/>
</dbReference>
<dbReference type="InterPro" id="IPR001789">
    <property type="entry name" value="Sig_transdc_resp-reg_receiver"/>
</dbReference>
<dbReference type="Proteomes" id="UP000321523">
    <property type="component" value="Unassembled WGS sequence"/>
</dbReference>
<dbReference type="GO" id="GO:0000160">
    <property type="term" value="P:phosphorelay signal transduction system"/>
    <property type="evidence" value="ECO:0007669"/>
    <property type="project" value="InterPro"/>
</dbReference>
<reference evidence="3 4" key="1">
    <citation type="submission" date="2019-07" db="EMBL/GenBank/DDBJ databases">
        <title>Whole genome shotgun sequence of Skermanella aerolata NBRC 106429.</title>
        <authorList>
            <person name="Hosoyama A."/>
            <person name="Uohara A."/>
            <person name="Ohji S."/>
            <person name="Ichikawa N."/>
        </authorList>
    </citation>
    <scope>NUCLEOTIDE SEQUENCE [LARGE SCALE GENOMIC DNA]</scope>
    <source>
        <strain evidence="3 4">NBRC 106429</strain>
    </source>
</reference>
<gene>
    <name evidence="3" type="ORF">SAE02_14930</name>
</gene>
<evidence type="ECO:0000259" key="2">
    <source>
        <dbReference type="PROSITE" id="PS50110"/>
    </source>
</evidence>
<organism evidence="3 4">
    <name type="scientific">Skermanella aerolata</name>
    <dbReference type="NCBI Taxonomy" id="393310"/>
    <lineage>
        <taxon>Bacteria</taxon>
        <taxon>Pseudomonadati</taxon>
        <taxon>Pseudomonadota</taxon>
        <taxon>Alphaproteobacteria</taxon>
        <taxon>Rhodospirillales</taxon>
        <taxon>Azospirillaceae</taxon>
        <taxon>Skermanella</taxon>
    </lineage>
</organism>
<protein>
    <recommendedName>
        <fullName evidence="2">Response regulatory domain-containing protein</fullName>
    </recommendedName>
</protein>
<dbReference type="OrthoDB" id="7352332at2"/>
<comment type="caution">
    <text evidence="1">Lacks conserved residue(s) required for the propagation of feature annotation.</text>
</comment>
<evidence type="ECO:0000313" key="4">
    <source>
        <dbReference type="Proteomes" id="UP000321523"/>
    </source>
</evidence>
<dbReference type="EMBL" id="BJYZ01000006">
    <property type="protein sequence ID" value="GEO37345.1"/>
    <property type="molecule type" value="Genomic_DNA"/>
</dbReference>
<comment type="caution">
    <text evidence="3">The sequence shown here is derived from an EMBL/GenBank/DDBJ whole genome shotgun (WGS) entry which is preliminary data.</text>
</comment>
<sequence>MRILLLESDLILAQALSEALREAGYDPIGPVTEVNDAITLAEQFRPDLALINIDLPAGPGLGIVVARTIANSWNIKSLFTAGDKEIARRNRDVAFGYLASPATVSELVECIEAVKLIRKGEFPTKIPKRLSPFL</sequence>
<dbReference type="Gene3D" id="3.40.50.2300">
    <property type="match status" value="1"/>
</dbReference>
<keyword evidence="4" id="KW-1185">Reference proteome</keyword>
<dbReference type="SUPFAM" id="SSF52172">
    <property type="entry name" value="CheY-like"/>
    <property type="match status" value="1"/>
</dbReference>
<dbReference type="PROSITE" id="PS50110">
    <property type="entry name" value="RESPONSE_REGULATORY"/>
    <property type="match status" value="1"/>
</dbReference>
<feature type="domain" description="Response regulatory" evidence="2">
    <location>
        <begin position="2"/>
        <end position="115"/>
    </location>
</feature>